<evidence type="ECO:0000256" key="1">
    <source>
        <dbReference type="SAM" id="MobiDB-lite"/>
    </source>
</evidence>
<protein>
    <submittedName>
        <fullName evidence="2">Uncharacterized protein</fullName>
    </submittedName>
</protein>
<feature type="compositionally biased region" description="Basic and acidic residues" evidence="1">
    <location>
        <begin position="22"/>
        <end position="60"/>
    </location>
</feature>
<sequence>MSPSTTMQNLKKGTHEAWRVYERRRYRRGREGDRTVEDSGRIVENEDARPERGELPERGPRTSVLSEQSKDERPEQVEVTGRADERPERGPRTSVLSEWKQQGRNERNEDERPKQAEAPTSV</sequence>
<dbReference type="AlphaFoldDB" id="A0A0L9VB86"/>
<dbReference type="Gramene" id="KOM51914">
    <property type="protein sequence ID" value="KOM51914"/>
    <property type="gene ID" value="LR48_Vigan09g057300"/>
</dbReference>
<evidence type="ECO:0000313" key="2">
    <source>
        <dbReference type="EMBL" id="KOM51914.1"/>
    </source>
</evidence>
<feature type="compositionally biased region" description="Basic and acidic residues" evidence="1">
    <location>
        <begin position="68"/>
        <end position="91"/>
    </location>
</feature>
<organism evidence="2 3">
    <name type="scientific">Phaseolus angularis</name>
    <name type="common">Azuki bean</name>
    <name type="synonym">Vigna angularis</name>
    <dbReference type="NCBI Taxonomy" id="3914"/>
    <lineage>
        <taxon>Eukaryota</taxon>
        <taxon>Viridiplantae</taxon>
        <taxon>Streptophyta</taxon>
        <taxon>Embryophyta</taxon>
        <taxon>Tracheophyta</taxon>
        <taxon>Spermatophyta</taxon>
        <taxon>Magnoliopsida</taxon>
        <taxon>eudicotyledons</taxon>
        <taxon>Gunneridae</taxon>
        <taxon>Pentapetalae</taxon>
        <taxon>rosids</taxon>
        <taxon>fabids</taxon>
        <taxon>Fabales</taxon>
        <taxon>Fabaceae</taxon>
        <taxon>Papilionoideae</taxon>
        <taxon>50 kb inversion clade</taxon>
        <taxon>NPAAA clade</taxon>
        <taxon>indigoferoid/millettioid clade</taxon>
        <taxon>Phaseoleae</taxon>
        <taxon>Vigna</taxon>
    </lineage>
</organism>
<gene>
    <name evidence="2" type="ORF">LR48_Vigan09g057300</name>
</gene>
<name>A0A0L9VB86_PHAAN</name>
<accession>A0A0L9VB86</accession>
<feature type="compositionally biased region" description="Basic and acidic residues" evidence="1">
    <location>
        <begin position="101"/>
        <end position="115"/>
    </location>
</feature>
<dbReference type="Proteomes" id="UP000053144">
    <property type="component" value="Chromosome 9"/>
</dbReference>
<feature type="region of interest" description="Disordered" evidence="1">
    <location>
        <begin position="22"/>
        <end position="122"/>
    </location>
</feature>
<dbReference type="EMBL" id="CM003379">
    <property type="protein sequence ID" value="KOM51914.1"/>
    <property type="molecule type" value="Genomic_DNA"/>
</dbReference>
<proteinExistence type="predicted"/>
<reference evidence="3" key="1">
    <citation type="journal article" date="2015" name="Proc. Natl. Acad. Sci. U.S.A.">
        <title>Genome sequencing of adzuki bean (Vigna angularis) provides insight into high starch and low fat accumulation and domestication.</title>
        <authorList>
            <person name="Yang K."/>
            <person name="Tian Z."/>
            <person name="Chen C."/>
            <person name="Luo L."/>
            <person name="Zhao B."/>
            <person name="Wang Z."/>
            <person name="Yu L."/>
            <person name="Li Y."/>
            <person name="Sun Y."/>
            <person name="Li W."/>
            <person name="Chen Y."/>
            <person name="Li Y."/>
            <person name="Zhang Y."/>
            <person name="Ai D."/>
            <person name="Zhao J."/>
            <person name="Shang C."/>
            <person name="Ma Y."/>
            <person name="Wu B."/>
            <person name="Wang M."/>
            <person name="Gao L."/>
            <person name="Sun D."/>
            <person name="Zhang P."/>
            <person name="Guo F."/>
            <person name="Wang W."/>
            <person name="Li Y."/>
            <person name="Wang J."/>
            <person name="Varshney R.K."/>
            <person name="Wang J."/>
            <person name="Ling H.Q."/>
            <person name="Wan P."/>
        </authorList>
    </citation>
    <scope>NUCLEOTIDE SEQUENCE</scope>
    <source>
        <strain evidence="3">cv. Jingnong 6</strain>
    </source>
</reference>
<evidence type="ECO:0000313" key="3">
    <source>
        <dbReference type="Proteomes" id="UP000053144"/>
    </source>
</evidence>